<reference evidence="2 3" key="1">
    <citation type="submission" date="2015-04" db="EMBL/GenBank/DDBJ databases">
        <title>Complete genome sequence of Schizopora paradoxa KUC8140, a cosmopolitan wood degrader in East Asia.</title>
        <authorList>
            <consortium name="DOE Joint Genome Institute"/>
            <person name="Min B."/>
            <person name="Park H."/>
            <person name="Jang Y."/>
            <person name="Kim J.-J."/>
            <person name="Kim K.H."/>
            <person name="Pangilinan J."/>
            <person name="Lipzen A."/>
            <person name="Riley R."/>
            <person name="Grigoriev I.V."/>
            <person name="Spatafora J.W."/>
            <person name="Choi I.-G."/>
        </authorList>
    </citation>
    <scope>NUCLEOTIDE SEQUENCE [LARGE SCALE GENOMIC DNA]</scope>
    <source>
        <strain evidence="2 3">KUC8140</strain>
    </source>
</reference>
<gene>
    <name evidence="2" type="ORF">SCHPADRAFT_1003161</name>
</gene>
<name>A0A0H2QZ79_9AGAM</name>
<dbReference type="STRING" id="27342.A0A0H2QZ79"/>
<evidence type="ECO:0000313" key="3">
    <source>
        <dbReference type="Proteomes" id="UP000053477"/>
    </source>
</evidence>
<dbReference type="SUPFAM" id="SSF47954">
    <property type="entry name" value="Cyclin-like"/>
    <property type="match status" value="1"/>
</dbReference>
<keyword evidence="3" id="KW-1185">Reference proteome</keyword>
<dbReference type="OrthoDB" id="3250555at2759"/>
<feature type="region of interest" description="Disordered" evidence="1">
    <location>
        <begin position="205"/>
        <end position="267"/>
    </location>
</feature>
<dbReference type="InterPro" id="IPR036915">
    <property type="entry name" value="Cyclin-like_sf"/>
</dbReference>
<dbReference type="Proteomes" id="UP000053477">
    <property type="component" value="Unassembled WGS sequence"/>
</dbReference>
<dbReference type="AlphaFoldDB" id="A0A0H2QZ79"/>
<sequence length="653" mass="72708">MYCPSEMGSVLLDDKRADLAEREREEEFDLGDYMRVPELTDDSHGSIIHIPVAHNDAHLDVAPGLCFVLESNDATSCSSSEQTAVQSLPTQDLPKLTDVEVIVKEEREDAVAAFSSTPDLASKSPSNVSNCDSVTQGVRTPVVDEFIMELDKKLLELVNNGKENQEVWQLSNPENYYSGACSGYESYVSSCMGYSRSLTCTGTTTAQFSPRPPCPQSVLKRKRSAAMQESQNDGLRNDALESRIIDENEDRNQTAPPASKRAKPVPDTSFSYFAKEAASLRKSRSLTNDPSIDVPTNAISTVPASPGEESDYDAHSTNEADLDLEKRRQLIPFLPIIAPPPYHEIPRPPASPDDAAEARLRLLLEKEKTSRHFDGFENGVNDCFSGVSQEEIDQILGIDEDLRRSVVDWMLAVAPTKALRLPHLREHLRKCPETRFHAIMLFSRYFMRVGEEMPVAGKRETKLMKRGRQRIVWEVAMSCLALAVKFNRDFLRPLTPIHSRTFLAIAPYSMSHDDLEISQKDVLEVLSYQVREVTPGPFLEEIWNSLPTLRKLVAFPEGWPTVQQNAWRRLNTCATEGEMFQFPISLLTAAALIDGIIEALMTYYDAEEVGSKPCYDKSLETKATCAVAGVVDDVKDILGVKKASLISSSADGY</sequence>
<accession>A0A0H2QZ79</accession>
<dbReference type="Gene3D" id="1.10.472.10">
    <property type="entry name" value="Cyclin-like"/>
    <property type="match status" value="1"/>
</dbReference>
<dbReference type="InParanoid" id="A0A0H2QZ79"/>
<proteinExistence type="predicted"/>
<dbReference type="EMBL" id="KQ086412">
    <property type="protein sequence ID" value="KLO04875.1"/>
    <property type="molecule type" value="Genomic_DNA"/>
</dbReference>
<protein>
    <recommendedName>
        <fullName evidence="4">Cyclin N-terminal domain-containing protein</fullName>
    </recommendedName>
</protein>
<organism evidence="2 3">
    <name type="scientific">Schizopora paradoxa</name>
    <dbReference type="NCBI Taxonomy" id="27342"/>
    <lineage>
        <taxon>Eukaryota</taxon>
        <taxon>Fungi</taxon>
        <taxon>Dikarya</taxon>
        <taxon>Basidiomycota</taxon>
        <taxon>Agaricomycotina</taxon>
        <taxon>Agaricomycetes</taxon>
        <taxon>Hymenochaetales</taxon>
        <taxon>Schizoporaceae</taxon>
        <taxon>Schizopora</taxon>
    </lineage>
</organism>
<evidence type="ECO:0000256" key="1">
    <source>
        <dbReference type="SAM" id="MobiDB-lite"/>
    </source>
</evidence>
<evidence type="ECO:0000313" key="2">
    <source>
        <dbReference type="EMBL" id="KLO04875.1"/>
    </source>
</evidence>
<feature type="region of interest" description="Disordered" evidence="1">
    <location>
        <begin position="281"/>
        <end position="316"/>
    </location>
</feature>
<evidence type="ECO:0008006" key="4">
    <source>
        <dbReference type="Google" id="ProtNLM"/>
    </source>
</evidence>
<feature type="compositionally biased region" description="Basic and acidic residues" evidence="1">
    <location>
        <begin position="235"/>
        <end position="252"/>
    </location>
</feature>